<dbReference type="Proteomes" id="UP000838749">
    <property type="component" value="Unassembled WGS sequence"/>
</dbReference>
<dbReference type="Pfam" id="PF00370">
    <property type="entry name" value="FGGY_N"/>
    <property type="match status" value="1"/>
</dbReference>
<evidence type="ECO:0000313" key="7">
    <source>
        <dbReference type="Proteomes" id="UP000838749"/>
    </source>
</evidence>
<dbReference type="EC" id="2.7.1.17" evidence="6"/>
<dbReference type="PANTHER" id="PTHR43095:SF5">
    <property type="entry name" value="XYLULOSE KINASE"/>
    <property type="match status" value="1"/>
</dbReference>
<protein>
    <submittedName>
        <fullName evidence="6">Xylulose kinase</fullName>
        <ecNumber evidence="6">2.7.1.17</ecNumber>
    </submittedName>
</protein>
<evidence type="ECO:0000256" key="1">
    <source>
        <dbReference type="ARBA" id="ARBA00009156"/>
    </source>
</evidence>
<feature type="domain" description="Carbohydrate kinase FGGY C-terminal" evidence="5">
    <location>
        <begin position="226"/>
        <end position="419"/>
    </location>
</feature>
<dbReference type="InterPro" id="IPR018484">
    <property type="entry name" value="FGGY_N"/>
</dbReference>
<feature type="domain" description="Carbohydrate kinase FGGY N-terminal" evidence="4">
    <location>
        <begin position="5"/>
        <end position="113"/>
    </location>
</feature>
<dbReference type="Pfam" id="PF02782">
    <property type="entry name" value="FGGY_C"/>
    <property type="match status" value="1"/>
</dbReference>
<keyword evidence="2 6" id="KW-0808">Transferase</keyword>
<dbReference type="PIRSF" id="PIRSF000538">
    <property type="entry name" value="GlpK"/>
    <property type="match status" value="1"/>
</dbReference>
<reference evidence="6" key="1">
    <citation type="submission" date="2021-12" db="EMBL/GenBank/DDBJ databases">
        <authorList>
            <person name="Criscuolo A."/>
        </authorList>
    </citation>
    <scope>NUCLEOTIDE SEQUENCE</scope>
    <source>
        <strain evidence="6">CIP111894</strain>
    </source>
</reference>
<comment type="similarity">
    <text evidence="1">Belongs to the FGGY kinase family.</text>
</comment>
<accession>A0ABM9BLA0</accession>
<keyword evidence="3 6" id="KW-0418">Kinase</keyword>
<comment type="caution">
    <text evidence="6">The sequence shown here is derived from an EMBL/GenBank/DDBJ whole genome shotgun (WGS) entry which is preliminary data.</text>
</comment>
<dbReference type="SUPFAM" id="SSF53067">
    <property type="entry name" value="Actin-like ATPase domain"/>
    <property type="match status" value="2"/>
</dbReference>
<dbReference type="InterPro" id="IPR018485">
    <property type="entry name" value="FGGY_C"/>
</dbReference>
<evidence type="ECO:0000313" key="6">
    <source>
        <dbReference type="EMBL" id="CAH1059807.1"/>
    </source>
</evidence>
<sequence>MGDRYFIGIDGGSQSTKVLIINQNGEVVCSASEPLRAMVARKPGYVEHPDDDLWDSLKAATKRVMKKFQGDVRDIKGLGLCTIRCCRVFMKEDGTLAEPVMSWMDVRSYTTYEDSPEISYTCPTTGYITHRLTGELKDTSANAYQWQFPVDTDTWEWTKDEEHYRSFNIPKEKLLDLQLPGTILGYITEKAAEETGLPVGLPVVATGNDKAVEALGAGLIENNVGLISLGTYLTSMVFGEKNKQNPSNYWVNLSCVPYKYLYEGNGIRYGMAHVSWFKNALGEELAKRAEEEGCIVEDLLAAEAMKVPIGAEGLLTVPDWLAPADQLYRKGVFIGFDSRHTRGHMYRSILEGIALTLKNKYDDMINELNVKPQKIIISGGGSNSDLFMQIFADVFGVTTVRNVMNGAAGMGAVICAAVATEEYKSFEEAVKSMVAIKDEFTPNEENHEFYNRINEMAYQKLPDLMKQTLETVYSAFET</sequence>
<dbReference type="Gene3D" id="3.30.420.40">
    <property type="match status" value="3"/>
</dbReference>
<dbReference type="InterPro" id="IPR050406">
    <property type="entry name" value="FGGY_Carb_Kinase"/>
</dbReference>
<dbReference type="CDD" id="cd07779">
    <property type="entry name" value="ASKHA_NBD_FGGY_YgcE-like"/>
    <property type="match status" value="1"/>
</dbReference>
<organism evidence="6 7">
    <name type="scientific">Paenibacillus pseudetheri</name>
    <dbReference type="NCBI Taxonomy" id="2897682"/>
    <lineage>
        <taxon>Bacteria</taxon>
        <taxon>Bacillati</taxon>
        <taxon>Bacillota</taxon>
        <taxon>Bacilli</taxon>
        <taxon>Bacillales</taxon>
        <taxon>Paenibacillaceae</taxon>
        <taxon>Paenibacillus</taxon>
    </lineage>
</organism>
<dbReference type="InterPro" id="IPR043129">
    <property type="entry name" value="ATPase_NBD"/>
</dbReference>
<evidence type="ECO:0000259" key="5">
    <source>
        <dbReference type="Pfam" id="PF02782"/>
    </source>
</evidence>
<dbReference type="RefSeq" id="WP_234541881.1">
    <property type="nucleotide sequence ID" value="NZ_CAKMAB010000071.1"/>
</dbReference>
<evidence type="ECO:0000256" key="3">
    <source>
        <dbReference type="ARBA" id="ARBA00022777"/>
    </source>
</evidence>
<dbReference type="EMBL" id="CAKMAB010000071">
    <property type="protein sequence ID" value="CAH1059807.1"/>
    <property type="molecule type" value="Genomic_DNA"/>
</dbReference>
<dbReference type="GO" id="GO:0004856">
    <property type="term" value="F:D-xylulokinase activity"/>
    <property type="evidence" value="ECO:0007669"/>
    <property type="project" value="UniProtKB-EC"/>
</dbReference>
<gene>
    <name evidence="6" type="primary">xylB_5</name>
    <name evidence="6" type="ORF">PAECIP111894_06019</name>
</gene>
<dbReference type="PANTHER" id="PTHR43095">
    <property type="entry name" value="SUGAR KINASE"/>
    <property type="match status" value="1"/>
</dbReference>
<dbReference type="InterPro" id="IPR000577">
    <property type="entry name" value="Carb_kinase_FGGY"/>
</dbReference>
<evidence type="ECO:0000259" key="4">
    <source>
        <dbReference type="Pfam" id="PF00370"/>
    </source>
</evidence>
<keyword evidence="7" id="KW-1185">Reference proteome</keyword>
<name>A0ABM9BLA0_9BACL</name>
<evidence type="ECO:0000256" key="2">
    <source>
        <dbReference type="ARBA" id="ARBA00022679"/>
    </source>
</evidence>
<proteinExistence type="inferred from homology"/>